<dbReference type="GO" id="GO:0008658">
    <property type="term" value="F:penicillin binding"/>
    <property type="evidence" value="ECO:0007669"/>
    <property type="project" value="InterPro"/>
</dbReference>
<dbReference type="InterPro" id="IPR031376">
    <property type="entry name" value="PCB_OB"/>
</dbReference>
<evidence type="ECO:0000256" key="23">
    <source>
        <dbReference type="ARBA" id="ARBA00034000"/>
    </source>
</evidence>
<dbReference type="InterPro" id="IPR001264">
    <property type="entry name" value="Glyco_trans_51"/>
</dbReference>
<keyword evidence="13 27" id="KW-0812">Transmembrane</keyword>
<evidence type="ECO:0000256" key="19">
    <source>
        <dbReference type="ARBA" id="ARBA00023136"/>
    </source>
</evidence>
<dbReference type="Proteomes" id="UP000199585">
    <property type="component" value="Unassembled WGS sequence"/>
</dbReference>
<evidence type="ECO:0000256" key="11">
    <source>
        <dbReference type="ARBA" id="ARBA00022676"/>
    </source>
</evidence>
<evidence type="ECO:0000256" key="4">
    <source>
        <dbReference type="ARBA" id="ARBA00007739"/>
    </source>
</evidence>
<evidence type="ECO:0000259" key="29">
    <source>
        <dbReference type="Pfam" id="PF00912"/>
    </source>
</evidence>
<keyword evidence="17" id="KW-0573">Peptidoglycan synthesis</keyword>
<evidence type="ECO:0000256" key="10">
    <source>
        <dbReference type="ARBA" id="ARBA00022670"/>
    </source>
</evidence>
<comment type="similarity">
    <text evidence="4">In the N-terminal section; belongs to the glycosyltransferase 51 family.</text>
</comment>
<keyword evidence="16" id="KW-0735">Signal-anchor</keyword>
<evidence type="ECO:0000313" key="32">
    <source>
        <dbReference type="Proteomes" id="UP000199585"/>
    </source>
</evidence>
<evidence type="ECO:0000256" key="7">
    <source>
        <dbReference type="ARBA" id="ARBA00022475"/>
    </source>
</evidence>
<evidence type="ECO:0000256" key="1">
    <source>
        <dbReference type="ARBA" id="ARBA00004249"/>
    </source>
</evidence>
<dbReference type="OrthoDB" id="9766909at2"/>
<reference evidence="31 32" key="1">
    <citation type="submission" date="2016-10" db="EMBL/GenBank/DDBJ databases">
        <authorList>
            <person name="de Groot N.N."/>
        </authorList>
    </citation>
    <scope>NUCLEOTIDE SEQUENCE [LARGE SCALE GENOMIC DNA]</scope>
    <source>
        <strain evidence="31 32">DSM 16213</strain>
    </source>
</reference>
<dbReference type="Pfam" id="PF00912">
    <property type="entry name" value="Transgly"/>
    <property type="match status" value="1"/>
</dbReference>
<comment type="catalytic activity">
    <reaction evidence="25">
        <text>[GlcNAc-(1-&gt;4)-Mur2Ac(oyl-L-Ala-gamma-D-Glu-L-Lys-D-Ala-D-Ala)](n)-di-trans,octa-cis-undecaprenyl diphosphate + beta-D-GlcNAc-(1-&gt;4)-Mur2Ac(oyl-L-Ala-gamma-D-Glu-L-Lys-D-Ala-D-Ala)-di-trans,octa-cis-undecaprenyl diphosphate = [GlcNAc-(1-&gt;4)-Mur2Ac(oyl-L-Ala-gamma-D-Glu-L-Lys-D-Ala-D-Ala)](n+1)-di-trans,octa-cis-undecaprenyl diphosphate + di-trans,octa-cis-undecaprenyl diphosphate + H(+)</text>
        <dbReference type="Rhea" id="RHEA:23708"/>
        <dbReference type="Rhea" id="RHEA-COMP:9602"/>
        <dbReference type="Rhea" id="RHEA-COMP:9603"/>
        <dbReference type="ChEBI" id="CHEBI:15378"/>
        <dbReference type="ChEBI" id="CHEBI:58405"/>
        <dbReference type="ChEBI" id="CHEBI:60033"/>
        <dbReference type="ChEBI" id="CHEBI:78435"/>
        <dbReference type="EC" id="2.4.99.28"/>
    </reaction>
</comment>
<dbReference type="InterPro" id="IPR036950">
    <property type="entry name" value="PBP_transglycosylase"/>
</dbReference>
<evidence type="ECO:0000256" key="20">
    <source>
        <dbReference type="ARBA" id="ARBA00023251"/>
    </source>
</evidence>
<keyword evidence="7" id="KW-1003">Cell membrane</keyword>
<dbReference type="GO" id="GO:0071555">
    <property type="term" value="P:cell wall organization"/>
    <property type="evidence" value="ECO:0007669"/>
    <property type="project" value="UniProtKB-KW"/>
</dbReference>
<evidence type="ECO:0000256" key="5">
    <source>
        <dbReference type="ARBA" id="ARBA00012448"/>
    </source>
</evidence>
<dbReference type="GO" id="GO:0009002">
    <property type="term" value="F:serine-type D-Ala-D-Ala carboxypeptidase activity"/>
    <property type="evidence" value="ECO:0007669"/>
    <property type="project" value="UniProtKB-EC"/>
</dbReference>
<evidence type="ECO:0000256" key="6">
    <source>
        <dbReference type="ARBA" id="ARBA00018638"/>
    </source>
</evidence>
<evidence type="ECO:0000256" key="15">
    <source>
        <dbReference type="ARBA" id="ARBA00022960"/>
    </source>
</evidence>
<evidence type="ECO:0000256" key="26">
    <source>
        <dbReference type="ARBA" id="ARBA00060592"/>
    </source>
</evidence>
<feature type="transmembrane region" description="Helical" evidence="27">
    <location>
        <begin position="12"/>
        <end position="34"/>
    </location>
</feature>
<dbReference type="InterPro" id="IPR023346">
    <property type="entry name" value="Lysozyme-like_dom_sf"/>
</dbReference>
<evidence type="ECO:0000256" key="25">
    <source>
        <dbReference type="ARBA" id="ARBA00049902"/>
    </source>
</evidence>
<dbReference type="UniPathway" id="UPA00219"/>
<keyword evidence="8" id="KW-0997">Cell inner membrane</keyword>
<dbReference type="SUPFAM" id="SSF53955">
    <property type="entry name" value="Lysozyme-like"/>
    <property type="match status" value="1"/>
</dbReference>
<dbReference type="GO" id="GO:0008360">
    <property type="term" value="P:regulation of cell shape"/>
    <property type="evidence" value="ECO:0007669"/>
    <property type="project" value="UniProtKB-KW"/>
</dbReference>
<organism evidence="31 32">
    <name type="scientific">Loktanella fryxellensis</name>
    <dbReference type="NCBI Taxonomy" id="245187"/>
    <lineage>
        <taxon>Bacteria</taxon>
        <taxon>Pseudomonadati</taxon>
        <taxon>Pseudomonadota</taxon>
        <taxon>Alphaproteobacteria</taxon>
        <taxon>Rhodobacterales</taxon>
        <taxon>Roseobacteraceae</taxon>
        <taxon>Loktanella</taxon>
    </lineage>
</organism>
<dbReference type="InterPro" id="IPR050396">
    <property type="entry name" value="Glycosyltr_51/Transpeptidase"/>
</dbReference>
<dbReference type="RefSeq" id="WP_089897877.1">
    <property type="nucleotide sequence ID" value="NZ_FOCI01000001.1"/>
</dbReference>
<dbReference type="GO" id="GO:0046677">
    <property type="term" value="P:response to antibiotic"/>
    <property type="evidence" value="ECO:0007669"/>
    <property type="project" value="UniProtKB-KW"/>
</dbReference>
<protein>
    <recommendedName>
        <fullName evidence="6">Penicillin-binding protein 1A</fullName>
        <ecNumber evidence="24">2.4.99.28</ecNumber>
        <ecNumber evidence="5">3.4.16.4</ecNumber>
    </recommendedName>
</protein>
<comment type="pathway">
    <text evidence="26">Glycan biosynthesis.</text>
</comment>
<keyword evidence="14" id="KW-0378">Hydrolase</keyword>
<feature type="domain" description="Penicillin-binding protein OB-like" evidence="30">
    <location>
        <begin position="329"/>
        <end position="442"/>
    </location>
</feature>
<comment type="pathway">
    <text evidence="2">Cell wall biogenesis; peptidoglycan biosynthesis.</text>
</comment>
<keyword evidence="32" id="KW-1185">Reference proteome</keyword>
<feature type="domain" description="Penicillin-binding protein transpeptidase" evidence="28">
    <location>
        <begin position="444"/>
        <end position="734"/>
    </location>
</feature>
<dbReference type="GO" id="GO:0009252">
    <property type="term" value="P:peptidoglycan biosynthetic process"/>
    <property type="evidence" value="ECO:0007669"/>
    <property type="project" value="UniProtKB-UniPathway"/>
</dbReference>
<dbReference type="SUPFAM" id="SSF56601">
    <property type="entry name" value="beta-lactamase/transpeptidase-like"/>
    <property type="match status" value="1"/>
</dbReference>
<evidence type="ECO:0000256" key="24">
    <source>
        <dbReference type="ARBA" id="ARBA00044770"/>
    </source>
</evidence>
<name>A0A1H7YSW7_9RHOB</name>
<dbReference type="InterPro" id="IPR001460">
    <property type="entry name" value="PCN-bd_Tpept"/>
</dbReference>
<dbReference type="GO" id="GO:0005886">
    <property type="term" value="C:plasma membrane"/>
    <property type="evidence" value="ECO:0007669"/>
    <property type="project" value="UniProtKB-SubCell"/>
</dbReference>
<dbReference type="Gene3D" id="3.40.710.10">
    <property type="entry name" value="DD-peptidase/beta-lactamase superfamily"/>
    <property type="match status" value="2"/>
</dbReference>
<evidence type="ECO:0000259" key="30">
    <source>
        <dbReference type="Pfam" id="PF17092"/>
    </source>
</evidence>
<evidence type="ECO:0000256" key="3">
    <source>
        <dbReference type="ARBA" id="ARBA00007090"/>
    </source>
</evidence>
<dbReference type="InterPro" id="IPR012338">
    <property type="entry name" value="Beta-lactam/transpept-like"/>
</dbReference>
<evidence type="ECO:0000256" key="2">
    <source>
        <dbReference type="ARBA" id="ARBA00004752"/>
    </source>
</evidence>
<dbReference type="EC" id="3.4.16.4" evidence="5"/>
<evidence type="ECO:0000256" key="9">
    <source>
        <dbReference type="ARBA" id="ARBA00022645"/>
    </source>
</evidence>
<keyword evidence="20" id="KW-0046">Antibiotic resistance</keyword>
<gene>
    <name evidence="31" type="ORF">SAMN04488003_101269</name>
</gene>
<dbReference type="GO" id="GO:0030288">
    <property type="term" value="C:outer membrane-bounded periplasmic space"/>
    <property type="evidence" value="ECO:0007669"/>
    <property type="project" value="TreeGrafter"/>
</dbReference>
<keyword evidence="22" id="KW-0961">Cell wall biogenesis/degradation</keyword>
<evidence type="ECO:0000256" key="22">
    <source>
        <dbReference type="ARBA" id="ARBA00023316"/>
    </source>
</evidence>
<proteinExistence type="inferred from homology"/>
<dbReference type="PANTHER" id="PTHR32282">
    <property type="entry name" value="BINDING PROTEIN TRANSPEPTIDASE, PUTATIVE-RELATED"/>
    <property type="match status" value="1"/>
</dbReference>
<dbReference type="PANTHER" id="PTHR32282:SF27">
    <property type="entry name" value="PENICILLIN-BINDING PROTEIN 1A"/>
    <property type="match status" value="1"/>
</dbReference>
<comment type="catalytic activity">
    <reaction evidence="23">
        <text>Preferential cleavage: (Ac)2-L-Lys-D-Ala-|-D-Ala. Also transpeptidation of peptidyl-alanyl moieties that are N-acyl substituents of D-alanine.</text>
        <dbReference type="EC" id="3.4.16.4"/>
    </reaction>
</comment>
<dbReference type="NCBIfam" id="TIGR02074">
    <property type="entry name" value="PBP_1a_fam"/>
    <property type="match status" value="1"/>
</dbReference>
<keyword evidence="15" id="KW-0133">Cell shape</keyword>
<feature type="domain" description="Glycosyl transferase family 51" evidence="29">
    <location>
        <begin position="60"/>
        <end position="235"/>
    </location>
</feature>
<dbReference type="STRING" id="245187.SAMN04488003_101269"/>
<evidence type="ECO:0000256" key="18">
    <source>
        <dbReference type="ARBA" id="ARBA00022989"/>
    </source>
</evidence>
<dbReference type="Gene3D" id="1.10.3810.10">
    <property type="entry name" value="Biosynthetic peptidoglycan transglycosylase-like"/>
    <property type="match status" value="1"/>
</dbReference>
<dbReference type="AlphaFoldDB" id="A0A1H7YSW7"/>
<evidence type="ECO:0000256" key="17">
    <source>
        <dbReference type="ARBA" id="ARBA00022984"/>
    </source>
</evidence>
<sequence length="839" mass="91756">MLRFIMSFFGGIFSMLCLGLAMLGLTLGAVFYMYGRDLPTYDTLAQYTPKTISRIYSGEGQIIDEFAVERRLFTPAEDIPDLVKQAFISAEDKNFYTHGGFDAGGIASAVYDAVRTRGEEVRGASTITQQVMKNFLLDGSRSVERKIKEIILATRIEGAMPKEKILELYLNEIFLGKNSYGVTAASLTYFNKALPDLTVEEAAYLAVLPKAPSDYDPVRQYDRSVARRNYVLREMFQNGYLDEAAYDVAIATPLRTVQSGDYDSFRSELPPRDYFTDEIRRQLSQNFGEDEFFSGGLAIRATVDANLQVEAAHALQRALETYDRGLGQWRGTGKAIDAGTLDNEAAWRAALGAAEVPRDITLENPWHPAVVLEVGESQMRVGIENVQETDAEPFVVPRDDIAWMAGSFADNFAPGDVVLVRRMTDDDSGAFLRWTLRQVPQVQGAFMAMDVNTGRVLAMQGGFSYQASVFNRATQAMRQPGSSFKPFVFAAALDSGYSPATIVVDAPIEIETPQGIWRPQNYSNKFYGPTPLRTGIEQSRNLMTVRLAQEVGIDTVADYAERFGVYDRMNRVLATSLGSDETTLFKMVAAYAMFANGGERVEPTLVDRVQDRYGNTVYRHDQRVCEDCSLPSLPSGEAPTITSNRQRVMNEITAYQLTSMMEGVVIRGTAENAINLPVPIAGKTGTTNDEKDAWFVGFSSNIVAGCYIGFDNPQPMGRSASGGGICAPVFNAFMSKAIETYGGGAFKVPADCQFINIDRFTGARLPDGAGGENVIAECFRPGEEPIFGITFDGGFAMAADLPLVDEVPRQAVQVQTSTGGTATVGPKASFGALSSGGLY</sequence>
<accession>A0A1H7YSW7</accession>
<keyword evidence="19 27" id="KW-0472">Membrane</keyword>
<evidence type="ECO:0000256" key="14">
    <source>
        <dbReference type="ARBA" id="ARBA00022801"/>
    </source>
</evidence>
<evidence type="ECO:0000256" key="8">
    <source>
        <dbReference type="ARBA" id="ARBA00022519"/>
    </source>
</evidence>
<evidence type="ECO:0000259" key="28">
    <source>
        <dbReference type="Pfam" id="PF00905"/>
    </source>
</evidence>
<dbReference type="FunFam" id="1.10.3810.10:FF:000003">
    <property type="entry name" value="Penicillin-binding protein 1a"/>
    <property type="match status" value="1"/>
</dbReference>
<keyword evidence="12" id="KW-0808">Transferase</keyword>
<evidence type="ECO:0000256" key="13">
    <source>
        <dbReference type="ARBA" id="ARBA00022692"/>
    </source>
</evidence>
<evidence type="ECO:0000256" key="12">
    <source>
        <dbReference type="ARBA" id="ARBA00022679"/>
    </source>
</evidence>
<dbReference type="Pfam" id="PF17092">
    <property type="entry name" value="PCB_OB"/>
    <property type="match status" value="1"/>
</dbReference>
<dbReference type="Pfam" id="PF00905">
    <property type="entry name" value="Transpeptidase"/>
    <property type="match status" value="1"/>
</dbReference>
<comment type="similarity">
    <text evidence="3">In the C-terminal section; belongs to the transpeptidase family.</text>
</comment>
<evidence type="ECO:0000256" key="21">
    <source>
        <dbReference type="ARBA" id="ARBA00023268"/>
    </source>
</evidence>
<keyword evidence="21" id="KW-0511">Multifunctional enzyme</keyword>
<keyword evidence="10" id="KW-0645">Protease</keyword>
<comment type="subcellular location">
    <subcellularLocation>
        <location evidence="1">Cell inner membrane</location>
        <topology evidence="1">Single-pass type II membrane protein</topology>
    </subcellularLocation>
</comment>
<keyword evidence="11" id="KW-0328">Glycosyltransferase</keyword>
<dbReference type="GO" id="GO:0008955">
    <property type="term" value="F:peptidoglycan glycosyltransferase activity"/>
    <property type="evidence" value="ECO:0007669"/>
    <property type="project" value="UniProtKB-EC"/>
</dbReference>
<dbReference type="GO" id="GO:0006508">
    <property type="term" value="P:proteolysis"/>
    <property type="evidence" value="ECO:0007669"/>
    <property type="project" value="UniProtKB-KW"/>
</dbReference>
<dbReference type="EMBL" id="FOCI01000001">
    <property type="protein sequence ID" value="SEM48408.1"/>
    <property type="molecule type" value="Genomic_DNA"/>
</dbReference>
<keyword evidence="9" id="KW-0121">Carboxypeptidase</keyword>
<evidence type="ECO:0000313" key="31">
    <source>
        <dbReference type="EMBL" id="SEM48408.1"/>
    </source>
</evidence>
<keyword evidence="18 27" id="KW-1133">Transmembrane helix</keyword>
<evidence type="ECO:0000256" key="16">
    <source>
        <dbReference type="ARBA" id="ARBA00022968"/>
    </source>
</evidence>
<evidence type="ECO:0000256" key="27">
    <source>
        <dbReference type="SAM" id="Phobius"/>
    </source>
</evidence>
<dbReference type="EC" id="2.4.99.28" evidence="24"/>